<reference evidence="1 2" key="1">
    <citation type="submission" date="2021-04" db="EMBL/GenBank/DDBJ databases">
        <authorList>
            <person name="Vanwijnsberghe S."/>
        </authorList>
    </citation>
    <scope>NUCLEOTIDE SEQUENCE [LARGE SCALE GENOMIC DNA]</scope>
    <source>
        <strain evidence="1 2">LMG 32171</strain>
    </source>
</reference>
<accession>A0ABN7QLZ5</accession>
<proteinExistence type="predicted"/>
<keyword evidence="2" id="KW-1185">Reference proteome</keyword>
<comment type="caution">
    <text evidence="1">The sequence shown here is derived from an EMBL/GenBank/DDBJ whole genome shotgun (WGS) entry which is preliminary data.</text>
</comment>
<evidence type="ECO:0000313" key="2">
    <source>
        <dbReference type="Proteomes" id="UP000789752"/>
    </source>
</evidence>
<sequence>MPPVFAKAQQQKFIDFSANFRHAVPNPTEASRFLAALKQVHGLSYLRDHRLHG</sequence>
<dbReference type="Proteomes" id="UP000789752">
    <property type="component" value="Unassembled WGS sequence"/>
</dbReference>
<name>A0ABN7QLZ5_9BURK</name>
<gene>
    <name evidence="1" type="ORF">R54767_01492</name>
</gene>
<evidence type="ECO:0000313" key="1">
    <source>
        <dbReference type="EMBL" id="CAG4893157.1"/>
    </source>
</evidence>
<organism evidence="1 2">
    <name type="scientific">Paraburkholderia gardini</name>
    <dbReference type="NCBI Taxonomy" id="2823469"/>
    <lineage>
        <taxon>Bacteria</taxon>
        <taxon>Pseudomonadati</taxon>
        <taxon>Pseudomonadota</taxon>
        <taxon>Betaproteobacteria</taxon>
        <taxon>Burkholderiales</taxon>
        <taxon>Burkholderiaceae</taxon>
        <taxon>Paraburkholderia</taxon>
    </lineage>
</organism>
<dbReference type="EMBL" id="CAJQYY010000007">
    <property type="protein sequence ID" value="CAG4893157.1"/>
    <property type="molecule type" value="Genomic_DNA"/>
</dbReference>
<protein>
    <submittedName>
        <fullName evidence="1">Uncharacterized protein</fullName>
    </submittedName>
</protein>